<keyword evidence="1" id="KW-0472">Membrane</keyword>
<dbReference type="InterPro" id="IPR036249">
    <property type="entry name" value="Thioredoxin-like_sf"/>
</dbReference>
<dbReference type="CDD" id="cd02947">
    <property type="entry name" value="TRX_family"/>
    <property type="match status" value="1"/>
</dbReference>
<feature type="transmembrane region" description="Helical" evidence="1">
    <location>
        <begin position="6"/>
        <end position="25"/>
    </location>
</feature>
<feature type="domain" description="Thioredoxin" evidence="2">
    <location>
        <begin position="23"/>
        <end position="129"/>
    </location>
</feature>
<keyword evidence="1" id="KW-1133">Transmembrane helix</keyword>
<evidence type="ECO:0000313" key="3">
    <source>
        <dbReference type="EMBL" id="HGY56598.1"/>
    </source>
</evidence>
<reference evidence="3" key="1">
    <citation type="journal article" date="2020" name="mSystems">
        <title>Genome- and Community-Level Interaction Insights into Carbon Utilization and Element Cycling Functions of Hydrothermarchaeota in Hydrothermal Sediment.</title>
        <authorList>
            <person name="Zhou Z."/>
            <person name="Liu Y."/>
            <person name="Xu W."/>
            <person name="Pan J."/>
            <person name="Luo Z.H."/>
            <person name="Li M."/>
        </authorList>
    </citation>
    <scope>NUCLEOTIDE SEQUENCE [LARGE SCALE GENOMIC DNA]</scope>
    <source>
        <strain evidence="3">HyVt-577</strain>
    </source>
</reference>
<comment type="caution">
    <text evidence="3">The sequence shown here is derived from an EMBL/GenBank/DDBJ whole genome shotgun (WGS) entry which is preliminary data.</text>
</comment>
<dbReference type="EMBL" id="DRQG01000117">
    <property type="protein sequence ID" value="HGY56598.1"/>
    <property type="molecule type" value="Genomic_DNA"/>
</dbReference>
<dbReference type="InterPro" id="IPR013766">
    <property type="entry name" value="Thioredoxin_domain"/>
</dbReference>
<dbReference type="AlphaFoldDB" id="A0A7V4WW67"/>
<evidence type="ECO:0000256" key="1">
    <source>
        <dbReference type="SAM" id="Phobius"/>
    </source>
</evidence>
<protein>
    <submittedName>
        <fullName evidence="3">Thioredoxin</fullName>
    </submittedName>
</protein>
<proteinExistence type="predicted"/>
<dbReference type="Proteomes" id="UP000885779">
    <property type="component" value="Unassembled WGS sequence"/>
</dbReference>
<dbReference type="Gene3D" id="3.40.30.10">
    <property type="entry name" value="Glutaredoxin"/>
    <property type="match status" value="1"/>
</dbReference>
<sequence>MDSILYIVLIIVGFFVAMQVYIRLVSALKKGKTISGVKGEIGREIEKGNKVLVYFFTPTCSACKPMTPVIEELRKEFSNLFKVNLARDMDTGRHFGVMGTPALVLVEDKKIKSYILGARNRHFIEKLLR</sequence>
<dbReference type="SUPFAM" id="SSF52833">
    <property type="entry name" value="Thioredoxin-like"/>
    <property type="match status" value="1"/>
</dbReference>
<organism evidence="3">
    <name type="scientific">Caldithrix abyssi</name>
    <dbReference type="NCBI Taxonomy" id="187145"/>
    <lineage>
        <taxon>Bacteria</taxon>
        <taxon>Pseudomonadati</taxon>
        <taxon>Calditrichota</taxon>
        <taxon>Calditrichia</taxon>
        <taxon>Calditrichales</taxon>
        <taxon>Calditrichaceae</taxon>
        <taxon>Caldithrix</taxon>
    </lineage>
</organism>
<keyword evidence="1" id="KW-0812">Transmembrane</keyword>
<gene>
    <name evidence="3" type="ORF">ENK44_12890</name>
</gene>
<dbReference type="Pfam" id="PF00085">
    <property type="entry name" value="Thioredoxin"/>
    <property type="match status" value="1"/>
</dbReference>
<accession>A0A7V4WW67</accession>
<name>A0A7V4WW67_CALAY</name>
<evidence type="ECO:0000259" key="2">
    <source>
        <dbReference type="PROSITE" id="PS51352"/>
    </source>
</evidence>
<dbReference type="PROSITE" id="PS51352">
    <property type="entry name" value="THIOREDOXIN_2"/>
    <property type="match status" value="1"/>
</dbReference>